<evidence type="ECO:0000259" key="2">
    <source>
        <dbReference type="Pfam" id="PF04326"/>
    </source>
</evidence>
<dbReference type="Pfam" id="PF04326">
    <property type="entry name" value="SLFN_AlbA_2"/>
    <property type="match status" value="1"/>
</dbReference>
<evidence type="ECO:0000256" key="1">
    <source>
        <dbReference type="SAM" id="MobiDB-lite"/>
    </source>
</evidence>
<comment type="caution">
    <text evidence="3">The sequence shown here is derived from an EMBL/GenBank/DDBJ whole genome shotgun (WGS) entry which is preliminary data.</text>
</comment>
<feature type="region of interest" description="Disordered" evidence="1">
    <location>
        <begin position="1"/>
        <end position="40"/>
    </location>
</feature>
<proteinExistence type="predicted"/>
<dbReference type="EMBL" id="JEMC01002701">
    <property type="protein sequence ID" value="KYF85544.1"/>
    <property type="molecule type" value="Genomic_DNA"/>
</dbReference>
<dbReference type="PANTHER" id="PTHR30595">
    <property type="entry name" value="GLPR-RELATED TRANSCRIPTIONAL REPRESSOR"/>
    <property type="match status" value="1"/>
</dbReference>
<name>A0A150RZ68_SORCE</name>
<feature type="region of interest" description="Disordered" evidence="1">
    <location>
        <begin position="482"/>
        <end position="568"/>
    </location>
</feature>
<dbReference type="InterPro" id="IPR007421">
    <property type="entry name" value="Schlafen_AlbA_2_dom"/>
</dbReference>
<feature type="domain" description="Schlafen AlbA-2" evidence="2">
    <location>
        <begin position="16"/>
        <end position="138"/>
    </location>
</feature>
<dbReference type="Pfam" id="PF13749">
    <property type="entry name" value="HATPase_c_4"/>
    <property type="match status" value="1"/>
</dbReference>
<dbReference type="AlphaFoldDB" id="A0A150RZ68"/>
<feature type="compositionally biased region" description="Basic and acidic residues" evidence="1">
    <location>
        <begin position="500"/>
        <end position="568"/>
    </location>
</feature>
<dbReference type="Gene3D" id="3.30.565.60">
    <property type="match status" value="1"/>
</dbReference>
<dbReference type="Proteomes" id="UP000075515">
    <property type="component" value="Unassembled WGS sequence"/>
</dbReference>
<protein>
    <recommendedName>
        <fullName evidence="2">Schlafen AlbA-2 domain-containing protein</fullName>
    </recommendedName>
</protein>
<dbReference type="PANTHER" id="PTHR30595:SF6">
    <property type="entry name" value="SCHLAFEN ALBA-2 DOMAIN-CONTAINING PROTEIN"/>
    <property type="match status" value="1"/>
</dbReference>
<accession>A0A150RZ68</accession>
<evidence type="ECO:0000313" key="3">
    <source>
        <dbReference type="EMBL" id="KYF85544.1"/>
    </source>
</evidence>
<feature type="compositionally biased region" description="Basic and acidic residues" evidence="1">
    <location>
        <begin position="16"/>
        <end position="40"/>
    </location>
</feature>
<dbReference type="InterPro" id="IPR038461">
    <property type="entry name" value="Schlafen_AlbA_2_dom_sf"/>
</dbReference>
<evidence type="ECO:0000313" key="4">
    <source>
        <dbReference type="Proteomes" id="UP000075515"/>
    </source>
</evidence>
<dbReference type="InterPro" id="IPR038475">
    <property type="entry name" value="RecG_C_sf"/>
</dbReference>
<gene>
    <name evidence="3" type="ORF">BE18_40625</name>
</gene>
<reference evidence="3 4" key="1">
    <citation type="submission" date="2014-02" db="EMBL/GenBank/DDBJ databases">
        <title>The small core and large imbalanced accessory genome model reveals a collaborative survival strategy of Sorangium cellulosum strains in nature.</title>
        <authorList>
            <person name="Han K."/>
            <person name="Peng R."/>
            <person name="Blom J."/>
            <person name="Li Y.-Z."/>
        </authorList>
    </citation>
    <scope>NUCLEOTIDE SEQUENCE [LARGE SCALE GENOMIC DNA]</scope>
    <source>
        <strain evidence="3 4">So0149</strain>
    </source>
</reference>
<dbReference type="Gene3D" id="3.30.950.30">
    <property type="entry name" value="Schlafen, AAA domain"/>
    <property type="match status" value="1"/>
</dbReference>
<feature type="compositionally biased region" description="Basic and acidic residues" evidence="1">
    <location>
        <begin position="635"/>
        <end position="646"/>
    </location>
</feature>
<sequence>MTRAPFEVGPFIGQDEGQHFDRKSLFEGPEGQKRPRDRRSVRDQVAEYVAAFANAEGGVLVLGLEDDGTSTGHRYPADAVRAILDTPRARLRPPQPEGFLVKHAGVELLVFDVPISDVPVQVDGDGFPLRIGDKTVQASESQIQSLKFRGLVESWESRPSRMTLADLDPALLARAKTGSGLGTISDEEYLLKRKLADRRGRDIALRRGAELLFASDGPDHPNAGVRIFRVVGTERRLGAEHNVEERPRIEGNLGQVLPAVFAAIDGLVRRPSRLVGNRFRAVPEYPEFSWKEAILNAVAHRDYTTEGRTTEVWFFDDRLEVTNPGGLVPDIALEDLLSLRRVHVSRNPRTVRALVDLGFMRDQGEGIPRIFAEMEGLFLPAPVLEPSPREFRITLRNTPTLTAEDRTFVASLGDEELTDLDFRALLEAHRHGRIDNARMRQISGLDTLGASQLLRKLRDRGLLRLHAAGAASFYELRSREQGTEAARAGDQDDTDVSSRSADEQRSHAQDERARDRPGLEADRPGLEADRPGLEADRPGLEADRPGLEADRPELEADRPELEADRPELPDDLSAMIEALGERPRQGPLRAAIERLCAWRALRPAELGALLGMRPDNLTKRHLSAMVNEGRLLRTHPESFSHPEQAYRARQGTRASLSESDDDDTQ</sequence>
<feature type="region of interest" description="Disordered" evidence="1">
    <location>
        <begin position="635"/>
        <end position="665"/>
    </location>
</feature>
<organism evidence="3 4">
    <name type="scientific">Sorangium cellulosum</name>
    <name type="common">Polyangium cellulosum</name>
    <dbReference type="NCBI Taxonomy" id="56"/>
    <lineage>
        <taxon>Bacteria</taxon>
        <taxon>Pseudomonadati</taxon>
        <taxon>Myxococcota</taxon>
        <taxon>Polyangia</taxon>
        <taxon>Polyangiales</taxon>
        <taxon>Polyangiaceae</taxon>
        <taxon>Sorangium</taxon>
    </lineage>
</organism>